<evidence type="ECO:0000256" key="5">
    <source>
        <dbReference type="SAM" id="Phobius"/>
    </source>
</evidence>
<accession>A0ABY6M248</accession>
<evidence type="ECO:0000259" key="6">
    <source>
        <dbReference type="Pfam" id="PF06803"/>
    </source>
</evidence>
<dbReference type="RefSeq" id="WP_394358576.1">
    <property type="nucleotide sequence ID" value="NZ_CP081495.1"/>
</dbReference>
<dbReference type="InterPro" id="IPR010652">
    <property type="entry name" value="DUF1232"/>
</dbReference>
<sequence length="119" mass="13311">MKNNENQKALEMFDQFKQKKVNDQDIHDAEAKAKNLGKIVKDFRLLIAMFKDGISGVYSISGLTLATLAGAILYVVSPIDAVPDFIPFVGWLDDVAVITFVLANLNSEISKYKKFKKIE</sequence>
<evidence type="ECO:0000313" key="8">
    <source>
        <dbReference type="Proteomes" id="UP001163328"/>
    </source>
</evidence>
<feature type="domain" description="DUF1232" evidence="6">
    <location>
        <begin position="65"/>
        <end position="100"/>
    </location>
</feature>
<keyword evidence="8" id="KW-1185">Reference proteome</keyword>
<evidence type="ECO:0000256" key="4">
    <source>
        <dbReference type="ARBA" id="ARBA00023136"/>
    </source>
</evidence>
<evidence type="ECO:0000256" key="3">
    <source>
        <dbReference type="ARBA" id="ARBA00022989"/>
    </source>
</evidence>
<dbReference type="EMBL" id="CP081495">
    <property type="protein sequence ID" value="UYW01719.1"/>
    <property type="molecule type" value="Genomic_DNA"/>
</dbReference>
<keyword evidence="2 5" id="KW-0812">Transmembrane</keyword>
<evidence type="ECO:0000256" key="2">
    <source>
        <dbReference type="ARBA" id="ARBA00022692"/>
    </source>
</evidence>
<feature type="transmembrane region" description="Helical" evidence="5">
    <location>
        <begin position="54"/>
        <end position="76"/>
    </location>
</feature>
<keyword evidence="3 5" id="KW-1133">Transmembrane helix</keyword>
<feature type="transmembrane region" description="Helical" evidence="5">
    <location>
        <begin position="88"/>
        <end position="107"/>
    </location>
</feature>
<dbReference type="Pfam" id="PF06803">
    <property type="entry name" value="DUF1232"/>
    <property type="match status" value="1"/>
</dbReference>
<reference evidence="7" key="1">
    <citation type="submission" date="2021-08" db="EMBL/GenBank/DDBJ databases">
        <title>Flavobacterium sp. strain CC-SYL302.</title>
        <authorList>
            <person name="Lin S.-Y."/>
            <person name="Lee T.-H."/>
            <person name="Young C.-C."/>
        </authorList>
    </citation>
    <scope>NUCLEOTIDE SEQUENCE</scope>
    <source>
        <strain evidence="7">CC-SYL302</strain>
    </source>
</reference>
<evidence type="ECO:0000256" key="1">
    <source>
        <dbReference type="ARBA" id="ARBA00004127"/>
    </source>
</evidence>
<evidence type="ECO:0000313" key="7">
    <source>
        <dbReference type="EMBL" id="UYW01719.1"/>
    </source>
</evidence>
<comment type="subcellular location">
    <subcellularLocation>
        <location evidence="1">Endomembrane system</location>
        <topology evidence="1">Multi-pass membrane protein</topology>
    </subcellularLocation>
</comment>
<dbReference type="Proteomes" id="UP001163328">
    <property type="component" value="Chromosome"/>
</dbReference>
<protein>
    <submittedName>
        <fullName evidence="7">DUF1232 domain-containing protein</fullName>
    </submittedName>
</protein>
<keyword evidence="4 5" id="KW-0472">Membrane</keyword>
<name>A0ABY6M248_9FLAO</name>
<gene>
    <name evidence="7" type="ORF">K5I29_01990</name>
</gene>
<proteinExistence type="predicted"/>
<organism evidence="7 8">
    <name type="scientific">Flavobacterium agricola</name>
    <dbReference type="NCBI Taxonomy" id="2870839"/>
    <lineage>
        <taxon>Bacteria</taxon>
        <taxon>Pseudomonadati</taxon>
        <taxon>Bacteroidota</taxon>
        <taxon>Flavobacteriia</taxon>
        <taxon>Flavobacteriales</taxon>
        <taxon>Flavobacteriaceae</taxon>
        <taxon>Flavobacterium</taxon>
    </lineage>
</organism>